<dbReference type="Proteomes" id="UP000234585">
    <property type="component" value="Unassembled WGS sequence"/>
</dbReference>
<dbReference type="InterPro" id="IPR004045">
    <property type="entry name" value="Glutathione_S-Trfase_N"/>
</dbReference>
<dbReference type="STRING" id="41067.A0A2I2FBE8"/>
<dbReference type="OrthoDB" id="4951845at2759"/>
<dbReference type="SUPFAM" id="SSF47616">
    <property type="entry name" value="GST C-terminal domain-like"/>
    <property type="match status" value="1"/>
</dbReference>
<protein>
    <recommendedName>
        <fullName evidence="1">GST N-terminal domain-containing protein</fullName>
    </recommendedName>
</protein>
<dbReference type="GeneID" id="36524558"/>
<dbReference type="Gene3D" id="3.40.30.10">
    <property type="entry name" value="Glutaredoxin"/>
    <property type="match status" value="1"/>
</dbReference>
<evidence type="ECO:0000313" key="2">
    <source>
        <dbReference type="EMBL" id="PLB37949.1"/>
    </source>
</evidence>
<dbReference type="AlphaFoldDB" id="A0A2I2FBE8"/>
<dbReference type="SUPFAM" id="SSF52833">
    <property type="entry name" value="Thioredoxin-like"/>
    <property type="match status" value="1"/>
</dbReference>
<reference evidence="2 3" key="1">
    <citation type="submission" date="2017-12" db="EMBL/GenBank/DDBJ databases">
        <authorList>
            <consortium name="DOE Joint Genome Institute"/>
            <person name="Haridas S."/>
            <person name="Kjaerbolling I."/>
            <person name="Vesth T.C."/>
            <person name="Frisvad J.C."/>
            <person name="Nybo J.L."/>
            <person name="Theobald S."/>
            <person name="Kuo A."/>
            <person name="Bowyer P."/>
            <person name="Matsuda Y."/>
            <person name="Mondo S."/>
            <person name="Lyhne E.K."/>
            <person name="Kogle M.E."/>
            <person name="Clum A."/>
            <person name="Lipzen A."/>
            <person name="Salamov A."/>
            <person name="Ngan C.Y."/>
            <person name="Daum C."/>
            <person name="Chiniquy J."/>
            <person name="Barry K."/>
            <person name="LaButti K."/>
            <person name="Simmons B.A."/>
            <person name="Magnuson J.K."/>
            <person name="Mortensen U.H."/>
            <person name="Larsen T.O."/>
            <person name="Grigoriev I.V."/>
            <person name="Baker S.E."/>
            <person name="Andersen M.R."/>
            <person name="Nordberg H.P."/>
            <person name="Cantor M.N."/>
            <person name="Hua S.X."/>
        </authorList>
    </citation>
    <scope>NUCLEOTIDE SEQUENCE [LARGE SCALE GENOMIC DNA]</scope>
    <source>
        <strain evidence="2 3">CBS 102.13</strain>
    </source>
</reference>
<keyword evidence="3" id="KW-1185">Reference proteome</keyword>
<name>A0A2I2FBE8_ASPCN</name>
<dbReference type="CDD" id="cd00299">
    <property type="entry name" value="GST_C_family"/>
    <property type="match status" value="1"/>
</dbReference>
<proteinExistence type="predicted"/>
<organism evidence="2 3">
    <name type="scientific">Aspergillus candidus</name>
    <dbReference type="NCBI Taxonomy" id="41067"/>
    <lineage>
        <taxon>Eukaryota</taxon>
        <taxon>Fungi</taxon>
        <taxon>Dikarya</taxon>
        <taxon>Ascomycota</taxon>
        <taxon>Pezizomycotina</taxon>
        <taxon>Eurotiomycetes</taxon>
        <taxon>Eurotiomycetidae</taxon>
        <taxon>Eurotiales</taxon>
        <taxon>Aspergillaceae</taxon>
        <taxon>Aspergillus</taxon>
        <taxon>Aspergillus subgen. Circumdati</taxon>
    </lineage>
</organism>
<sequence>MPTTTTPNLTFYDIAFKPPVESTTCAPNPWKSRYALNFKSIPYKTVWVPLPQIATVRRSLNVPASRSFADGKDFHTLPVLTDASIKDCPPIGDSFDIAIHLQTHYPDAGPSDNTAHNNLFPADTPLNYTYTVGPQVFAPLSKRSESDPVLAAYARFNTSVDAAFSAHVQLAVHGMPLDPATAEETKAEFLRRAGMDDWEALGVKGEARRAVIDSLRGALEGLAGLWEGNGGGPFVRGEEACYADFVVGGWLRMFGGMLPRDEWEEVKGWFGGVFGRLDGALGRFGEVV</sequence>
<dbReference type="InterPro" id="IPR036249">
    <property type="entry name" value="Thioredoxin-like_sf"/>
</dbReference>
<dbReference type="Pfam" id="PF13409">
    <property type="entry name" value="GST_N_2"/>
    <property type="match status" value="1"/>
</dbReference>
<dbReference type="Gene3D" id="1.20.1050.10">
    <property type="match status" value="1"/>
</dbReference>
<dbReference type="InterPro" id="IPR054416">
    <property type="entry name" value="GST_UstS-like_C"/>
</dbReference>
<dbReference type="RefSeq" id="XP_024671961.1">
    <property type="nucleotide sequence ID" value="XM_024817398.1"/>
</dbReference>
<dbReference type="PROSITE" id="PS50404">
    <property type="entry name" value="GST_NTER"/>
    <property type="match status" value="1"/>
</dbReference>
<feature type="domain" description="GST N-terminal" evidence="1">
    <location>
        <begin position="16"/>
        <end position="109"/>
    </location>
</feature>
<dbReference type="Pfam" id="PF22041">
    <property type="entry name" value="GST_C_7"/>
    <property type="match status" value="1"/>
</dbReference>
<accession>A0A2I2FBE8</accession>
<evidence type="ECO:0000313" key="3">
    <source>
        <dbReference type="Proteomes" id="UP000234585"/>
    </source>
</evidence>
<dbReference type="EMBL" id="KZ559139">
    <property type="protein sequence ID" value="PLB37949.1"/>
    <property type="molecule type" value="Genomic_DNA"/>
</dbReference>
<evidence type="ECO:0000259" key="1">
    <source>
        <dbReference type="PROSITE" id="PS50404"/>
    </source>
</evidence>
<dbReference type="InterPro" id="IPR036282">
    <property type="entry name" value="Glutathione-S-Trfase_C_sf"/>
</dbReference>
<gene>
    <name evidence="2" type="ORF">BDW47DRAFT_131798</name>
</gene>